<sequence>MRLVMFKYGERPYRLGLLSSDETIIDVNYAYEKILYEKHTPAYREFAAAYAPSDSKAFLNGGEVCMNTIPEIEAKHFAADSLNVDGLPMVFNRKEVKLAAPVMNPDKIICLSHNYYDFCEETGNPVPPEPRIFAKFSNSICGCDDPIIYPKMTKCLGYEVELAIIIGKKGRYIPLEKAYDYVAGYTLFNDVSASDLTSMDKQVCRGKTFDNFAPCGPALVTKDEVPDPNALEVALYVNGKELQHSNTKNLIYNVPTLVSFLSECFTLEPGDIIATGTPGGLAKDRVPNTYMQVGDVCTLKIDILGELTNTIAAETAKPL</sequence>
<accession>A0A9D2KMD1</accession>
<evidence type="ECO:0000259" key="3">
    <source>
        <dbReference type="Pfam" id="PF01557"/>
    </source>
</evidence>
<evidence type="ECO:0000256" key="2">
    <source>
        <dbReference type="ARBA" id="ARBA00022723"/>
    </source>
</evidence>
<dbReference type="InterPro" id="IPR051121">
    <property type="entry name" value="FAH"/>
</dbReference>
<dbReference type="AlphaFoldDB" id="A0A9D2KMD1"/>
<gene>
    <name evidence="4" type="ORF">IAA07_06540</name>
</gene>
<dbReference type="GO" id="GO:0046872">
    <property type="term" value="F:metal ion binding"/>
    <property type="evidence" value="ECO:0007669"/>
    <property type="project" value="UniProtKB-KW"/>
</dbReference>
<comment type="similarity">
    <text evidence="1">Belongs to the FAH family.</text>
</comment>
<evidence type="ECO:0000313" key="5">
    <source>
        <dbReference type="Proteomes" id="UP000823900"/>
    </source>
</evidence>
<dbReference type="GO" id="GO:0016853">
    <property type="term" value="F:isomerase activity"/>
    <property type="evidence" value="ECO:0007669"/>
    <property type="project" value="UniProtKB-ARBA"/>
</dbReference>
<dbReference type="InterPro" id="IPR036663">
    <property type="entry name" value="Fumarylacetoacetase_C_sf"/>
</dbReference>
<dbReference type="FunFam" id="3.90.850.10:FF:000002">
    <property type="entry name" value="2-hydroxyhepta-2,4-diene-1,7-dioate isomerase"/>
    <property type="match status" value="1"/>
</dbReference>
<dbReference type="Proteomes" id="UP000823900">
    <property type="component" value="Unassembled WGS sequence"/>
</dbReference>
<dbReference type="PANTHER" id="PTHR42796:SF4">
    <property type="entry name" value="FUMARYLACETOACETATE HYDROLASE DOMAIN-CONTAINING PROTEIN 2A"/>
    <property type="match status" value="1"/>
</dbReference>
<dbReference type="Gene3D" id="3.90.850.10">
    <property type="entry name" value="Fumarylacetoacetase-like, C-terminal domain"/>
    <property type="match status" value="1"/>
</dbReference>
<reference evidence="4" key="2">
    <citation type="submission" date="2021-04" db="EMBL/GenBank/DDBJ databases">
        <authorList>
            <person name="Gilroy R."/>
        </authorList>
    </citation>
    <scope>NUCLEOTIDE SEQUENCE</scope>
    <source>
        <strain evidence="4">CHK178-16964</strain>
    </source>
</reference>
<feature type="domain" description="Fumarylacetoacetase-like C-terminal" evidence="3">
    <location>
        <begin position="107"/>
        <end position="311"/>
    </location>
</feature>
<protein>
    <submittedName>
        <fullName evidence="4">Fumarylacetoacetate hydrolase family protein</fullName>
    </submittedName>
</protein>
<dbReference type="SUPFAM" id="SSF56529">
    <property type="entry name" value="FAH"/>
    <property type="match status" value="1"/>
</dbReference>
<comment type="caution">
    <text evidence="4">The sequence shown here is derived from an EMBL/GenBank/DDBJ whole genome shotgun (WGS) entry which is preliminary data.</text>
</comment>
<name>A0A9D2KMD1_9FIRM</name>
<keyword evidence="4" id="KW-0378">Hydrolase</keyword>
<dbReference type="Pfam" id="PF01557">
    <property type="entry name" value="FAA_hydrolase"/>
    <property type="match status" value="1"/>
</dbReference>
<dbReference type="GO" id="GO:0019752">
    <property type="term" value="P:carboxylic acid metabolic process"/>
    <property type="evidence" value="ECO:0007669"/>
    <property type="project" value="UniProtKB-ARBA"/>
</dbReference>
<dbReference type="GO" id="GO:0016787">
    <property type="term" value="F:hydrolase activity"/>
    <property type="evidence" value="ECO:0007669"/>
    <property type="project" value="UniProtKB-KW"/>
</dbReference>
<evidence type="ECO:0000256" key="1">
    <source>
        <dbReference type="ARBA" id="ARBA00010211"/>
    </source>
</evidence>
<proteinExistence type="inferred from homology"/>
<dbReference type="PANTHER" id="PTHR42796">
    <property type="entry name" value="FUMARYLACETOACETATE HYDROLASE DOMAIN-CONTAINING PROTEIN 2A-RELATED"/>
    <property type="match status" value="1"/>
</dbReference>
<reference evidence="4" key="1">
    <citation type="journal article" date="2021" name="PeerJ">
        <title>Extensive microbial diversity within the chicken gut microbiome revealed by metagenomics and culture.</title>
        <authorList>
            <person name="Gilroy R."/>
            <person name="Ravi A."/>
            <person name="Getino M."/>
            <person name="Pursley I."/>
            <person name="Horton D.L."/>
            <person name="Alikhan N.F."/>
            <person name="Baker D."/>
            <person name="Gharbi K."/>
            <person name="Hall N."/>
            <person name="Watson M."/>
            <person name="Adriaenssens E.M."/>
            <person name="Foster-Nyarko E."/>
            <person name="Jarju S."/>
            <person name="Secka A."/>
            <person name="Antonio M."/>
            <person name="Oren A."/>
            <person name="Chaudhuri R.R."/>
            <person name="La Ragione R."/>
            <person name="Hildebrand F."/>
            <person name="Pallen M.J."/>
        </authorList>
    </citation>
    <scope>NUCLEOTIDE SEQUENCE</scope>
    <source>
        <strain evidence="4">CHK178-16964</strain>
    </source>
</reference>
<dbReference type="EMBL" id="DWZA01000057">
    <property type="protein sequence ID" value="HJA71227.1"/>
    <property type="molecule type" value="Genomic_DNA"/>
</dbReference>
<organism evidence="4 5">
    <name type="scientific">Candidatus Lachnoclostridium stercoravium</name>
    <dbReference type="NCBI Taxonomy" id="2838633"/>
    <lineage>
        <taxon>Bacteria</taxon>
        <taxon>Bacillati</taxon>
        <taxon>Bacillota</taxon>
        <taxon>Clostridia</taxon>
        <taxon>Lachnospirales</taxon>
        <taxon>Lachnospiraceae</taxon>
    </lineage>
</organism>
<evidence type="ECO:0000313" key="4">
    <source>
        <dbReference type="EMBL" id="HJA71227.1"/>
    </source>
</evidence>
<keyword evidence="2" id="KW-0479">Metal-binding</keyword>
<dbReference type="InterPro" id="IPR011234">
    <property type="entry name" value="Fumarylacetoacetase-like_C"/>
</dbReference>